<feature type="transmembrane region" description="Helical" evidence="6">
    <location>
        <begin position="251"/>
        <end position="270"/>
    </location>
</feature>
<evidence type="ECO:0000313" key="9">
    <source>
        <dbReference type="Proteomes" id="UP000017861"/>
    </source>
</evidence>
<keyword evidence="4 6" id="KW-0472">Membrane</keyword>
<evidence type="ECO:0000256" key="4">
    <source>
        <dbReference type="ARBA" id="ARBA00023136"/>
    </source>
</evidence>
<evidence type="ECO:0000256" key="5">
    <source>
        <dbReference type="SAM" id="MobiDB-lite"/>
    </source>
</evidence>
<proteinExistence type="predicted"/>
<evidence type="ECO:0000313" key="8">
    <source>
        <dbReference type="EMBL" id="ESS71014.1"/>
    </source>
</evidence>
<keyword evidence="2 6" id="KW-0812">Transmembrane</keyword>
<dbReference type="PANTHER" id="PTHR12428">
    <property type="entry name" value="OXA1"/>
    <property type="match status" value="1"/>
</dbReference>
<dbReference type="InterPro" id="IPR001708">
    <property type="entry name" value="YidC/ALB3/OXA1/COX18"/>
</dbReference>
<feature type="region of interest" description="Disordered" evidence="5">
    <location>
        <begin position="374"/>
        <end position="394"/>
    </location>
</feature>
<dbReference type="PANTHER" id="PTHR12428:SF65">
    <property type="entry name" value="CYTOCHROME C OXIDASE ASSEMBLY PROTEIN COX18, MITOCHONDRIAL"/>
    <property type="match status" value="1"/>
</dbReference>
<dbReference type="Proteomes" id="UP000017861">
    <property type="component" value="Unassembled WGS sequence"/>
</dbReference>
<accession>V5BT14</accession>
<evidence type="ECO:0000256" key="6">
    <source>
        <dbReference type="SAM" id="Phobius"/>
    </source>
</evidence>
<dbReference type="GO" id="GO:0032979">
    <property type="term" value="P:protein insertion into mitochondrial inner membrane from matrix"/>
    <property type="evidence" value="ECO:0007669"/>
    <property type="project" value="TreeGrafter"/>
</dbReference>
<evidence type="ECO:0000256" key="3">
    <source>
        <dbReference type="ARBA" id="ARBA00022989"/>
    </source>
</evidence>
<dbReference type="VEuPathDB" id="TriTrypDB:TCDM_00011"/>
<comment type="subcellular location">
    <subcellularLocation>
        <location evidence="1">Membrane</location>
        <topology evidence="1">Multi-pass membrane protein</topology>
    </subcellularLocation>
</comment>
<gene>
    <name evidence="8" type="ORF">TCDM_00011</name>
</gene>
<feature type="transmembrane region" description="Helical" evidence="6">
    <location>
        <begin position="206"/>
        <end position="225"/>
    </location>
</feature>
<feature type="compositionally biased region" description="Polar residues" evidence="5">
    <location>
        <begin position="382"/>
        <end position="391"/>
    </location>
</feature>
<evidence type="ECO:0000256" key="2">
    <source>
        <dbReference type="ARBA" id="ARBA00022692"/>
    </source>
</evidence>
<feature type="transmembrane region" description="Helical" evidence="6">
    <location>
        <begin position="282"/>
        <end position="298"/>
    </location>
</feature>
<protein>
    <recommendedName>
        <fullName evidence="10">Preprotein translocase subunit YidC</fullName>
    </recommendedName>
</protein>
<dbReference type="GO" id="GO:0032977">
    <property type="term" value="F:membrane insertase activity"/>
    <property type="evidence" value="ECO:0007669"/>
    <property type="project" value="InterPro"/>
</dbReference>
<dbReference type="EMBL" id="AYLP01000001">
    <property type="protein sequence ID" value="ESS71014.1"/>
    <property type="molecule type" value="Genomic_DNA"/>
</dbReference>
<dbReference type="OrthoDB" id="2148490at2759"/>
<sequence length="474" mass="52655">MTVGCTSGVFFCLCALLFEGPRSTFFVLFCFVPHTQAVCMQHLGRRISLQRAMLCPFLVTSRRTFSVAGGDGVVGSEPQNYLEYLDRFWNRQWFGATENLLPLPDASPFADLFVTCQETLGLEPAIAILLFGALSRLCTLYFSLYGERASERMRNAMRRLKAPHEAFQRVYYREGSAALDIQLAATALKGERRRVFLEEKTSNPQCFSSLLGTPVVFFGIVQTTAMCGDPRLDFGTSSFLWCPALTMPDPYGVLPLSFCVLTLMNFELSISKELKKGWMKNLIWGGRLACFCILPAVAQIRAGVALYFLGMSLVGLIQPLLLRSSKFRTWFNFPLQQPELDNAKTAEKVDDLHARMCVQFPYLTHLLNPESEENTGLLRDTGATSPNSFHSRCTAGVSTRGMMNPIMRGETTRPMGRWSSISSSAGAVKPATLPSRKGANFAAGGWKATQTEFCEEDFIPEVAGVGRNSDKEKQ</sequence>
<organism evidence="8 9">
    <name type="scientific">Trypanosoma cruzi Dm28c</name>
    <dbReference type="NCBI Taxonomy" id="1416333"/>
    <lineage>
        <taxon>Eukaryota</taxon>
        <taxon>Discoba</taxon>
        <taxon>Euglenozoa</taxon>
        <taxon>Kinetoplastea</taxon>
        <taxon>Metakinetoplastina</taxon>
        <taxon>Trypanosomatida</taxon>
        <taxon>Trypanosomatidae</taxon>
        <taxon>Trypanosoma</taxon>
        <taxon>Schizotrypanum</taxon>
    </lineage>
</organism>
<feature type="transmembrane region" description="Helical" evidence="6">
    <location>
        <begin position="125"/>
        <end position="144"/>
    </location>
</feature>
<comment type="caution">
    <text evidence="8">The sequence shown here is derived from an EMBL/GenBank/DDBJ whole genome shotgun (WGS) entry which is preliminary data.</text>
</comment>
<dbReference type="AlphaFoldDB" id="V5BT14"/>
<dbReference type="GO" id="GO:0005743">
    <property type="term" value="C:mitochondrial inner membrane"/>
    <property type="evidence" value="ECO:0007669"/>
    <property type="project" value="TreeGrafter"/>
</dbReference>
<evidence type="ECO:0000256" key="1">
    <source>
        <dbReference type="ARBA" id="ARBA00004141"/>
    </source>
</evidence>
<evidence type="ECO:0008006" key="10">
    <source>
        <dbReference type="Google" id="ProtNLM"/>
    </source>
</evidence>
<reference evidence="8 9" key="1">
    <citation type="journal article" date="2014" name="Genome Announc.">
        <title>Trypanosoma cruzi Clone Dm28c Draft Genome Sequence.</title>
        <authorList>
            <person name="Grisard E.C."/>
            <person name="Teixeira S.M."/>
            <person name="de Almeida L.G."/>
            <person name="Stoco P.H."/>
            <person name="Gerber A.L."/>
            <person name="Talavera-Lopez C."/>
            <person name="Lima O.C."/>
            <person name="Andersson B."/>
            <person name="de Vasconcelos A.T."/>
        </authorList>
    </citation>
    <scope>NUCLEOTIDE SEQUENCE [LARGE SCALE GENOMIC DNA]</scope>
    <source>
        <strain evidence="8 9">Dm28c</strain>
    </source>
</reference>
<feature type="chain" id="PRO_5004731622" description="Preprotein translocase subunit YidC" evidence="7">
    <location>
        <begin position="38"/>
        <end position="474"/>
    </location>
</feature>
<feature type="signal peptide" evidence="7">
    <location>
        <begin position="1"/>
        <end position="37"/>
    </location>
</feature>
<keyword evidence="3 6" id="KW-1133">Transmembrane helix</keyword>
<evidence type="ECO:0000256" key="7">
    <source>
        <dbReference type="SAM" id="SignalP"/>
    </source>
</evidence>
<name>V5BT14_TRYCR</name>
<keyword evidence="7" id="KW-0732">Signal</keyword>